<keyword evidence="7" id="KW-0408">Iron</keyword>
<keyword evidence="11" id="KW-1185">Reference proteome</keyword>
<keyword evidence="8" id="KW-0503">Monooxygenase</keyword>
<comment type="similarity">
    <text evidence="3">Belongs to the cytochrome P450 family.</text>
</comment>
<evidence type="ECO:0000256" key="7">
    <source>
        <dbReference type="ARBA" id="ARBA00023004"/>
    </source>
</evidence>
<dbReference type="InterPro" id="IPR001128">
    <property type="entry name" value="Cyt_P450"/>
</dbReference>
<dbReference type="Gene3D" id="1.10.630.10">
    <property type="entry name" value="Cytochrome P450"/>
    <property type="match status" value="1"/>
</dbReference>
<protein>
    <submittedName>
        <fullName evidence="10">Cytochrome P450</fullName>
    </submittedName>
</protein>
<evidence type="ECO:0000313" key="10">
    <source>
        <dbReference type="EMBL" id="KAH8994575.1"/>
    </source>
</evidence>
<feature type="transmembrane region" description="Helical" evidence="9">
    <location>
        <begin position="20"/>
        <end position="45"/>
    </location>
</feature>
<dbReference type="AlphaFoldDB" id="A0AAD4LNC0"/>
<dbReference type="Proteomes" id="UP001201163">
    <property type="component" value="Unassembled WGS sequence"/>
</dbReference>
<keyword evidence="9" id="KW-0472">Membrane</keyword>
<dbReference type="InterPro" id="IPR036396">
    <property type="entry name" value="Cyt_P450_sf"/>
</dbReference>
<dbReference type="GO" id="GO:0020037">
    <property type="term" value="F:heme binding"/>
    <property type="evidence" value="ECO:0007669"/>
    <property type="project" value="InterPro"/>
</dbReference>
<dbReference type="PANTHER" id="PTHR46300">
    <property type="entry name" value="P450, PUTATIVE (EUROFUNG)-RELATED-RELATED"/>
    <property type="match status" value="1"/>
</dbReference>
<keyword evidence="9" id="KW-0812">Transmembrane</keyword>
<keyword evidence="6" id="KW-0560">Oxidoreductase</keyword>
<reference evidence="10" key="1">
    <citation type="submission" date="2022-01" db="EMBL/GenBank/DDBJ databases">
        <title>Comparative genomics reveals a dynamic genome evolution in the ectomycorrhizal milk-cap (Lactarius) mushrooms.</title>
        <authorList>
            <consortium name="DOE Joint Genome Institute"/>
            <person name="Lebreton A."/>
            <person name="Tang N."/>
            <person name="Kuo A."/>
            <person name="LaButti K."/>
            <person name="Drula E."/>
            <person name="Barry K."/>
            <person name="Clum A."/>
            <person name="Lipzen A."/>
            <person name="Mousain D."/>
            <person name="Ng V."/>
            <person name="Wang R."/>
            <person name="Wang X."/>
            <person name="Dai Y."/>
            <person name="Henrissat B."/>
            <person name="Grigoriev I.V."/>
            <person name="Guerin-Laguette A."/>
            <person name="Yu F."/>
            <person name="Martin F.M."/>
        </authorList>
    </citation>
    <scope>NUCLEOTIDE SEQUENCE</scope>
    <source>
        <strain evidence="10">QP</strain>
    </source>
</reference>
<keyword evidence="5" id="KW-0479">Metal-binding</keyword>
<comment type="caution">
    <text evidence="10">The sequence shown here is derived from an EMBL/GenBank/DDBJ whole genome shotgun (WGS) entry which is preliminary data.</text>
</comment>
<evidence type="ECO:0000256" key="3">
    <source>
        <dbReference type="ARBA" id="ARBA00010617"/>
    </source>
</evidence>
<accession>A0AAD4LNC0</accession>
<dbReference type="GO" id="GO:0004497">
    <property type="term" value="F:monooxygenase activity"/>
    <property type="evidence" value="ECO:0007669"/>
    <property type="project" value="UniProtKB-KW"/>
</dbReference>
<dbReference type="EMBL" id="JAKELL010000014">
    <property type="protein sequence ID" value="KAH8994575.1"/>
    <property type="molecule type" value="Genomic_DNA"/>
</dbReference>
<dbReference type="GO" id="GO:0005506">
    <property type="term" value="F:iron ion binding"/>
    <property type="evidence" value="ECO:0007669"/>
    <property type="project" value="InterPro"/>
</dbReference>
<sequence length="168" mass="19042">MSTTDRETRSYRTRKAEEVIAGTLYSAGTDTTVTAILSLLIAILLDPNVQTRAQRELDAVTGRERLPSLEDRPRLPFIEAMCKEVLRRRPIAPLSVPHADIYDGFFIPKALTGRRRVLHDPVVYPEPDAFKPERFLDKEGNLRDDQYFHQHLGTADVSALALAGTWRK</sequence>
<dbReference type="InterPro" id="IPR050364">
    <property type="entry name" value="Cytochrome_P450_fung"/>
</dbReference>
<evidence type="ECO:0000256" key="5">
    <source>
        <dbReference type="ARBA" id="ARBA00022723"/>
    </source>
</evidence>
<dbReference type="GO" id="GO:0016705">
    <property type="term" value="F:oxidoreductase activity, acting on paired donors, with incorporation or reduction of molecular oxygen"/>
    <property type="evidence" value="ECO:0007669"/>
    <property type="project" value="InterPro"/>
</dbReference>
<evidence type="ECO:0000256" key="2">
    <source>
        <dbReference type="ARBA" id="ARBA00005179"/>
    </source>
</evidence>
<dbReference type="InterPro" id="IPR002401">
    <property type="entry name" value="Cyt_P450_E_grp-I"/>
</dbReference>
<keyword evidence="4" id="KW-0349">Heme</keyword>
<organism evidence="10 11">
    <name type="scientific">Lactarius akahatsu</name>
    <dbReference type="NCBI Taxonomy" id="416441"/>
    <lineage>
        <taxon>Eukaryota</taxon>
        <taxon>Fungi</taxon>
        <taxon>Dikarya</taxon>
        <taxon>Basidiomycota</taxon>
        <taxon>Agaricomycotina</taxon>
        <taxon>Agaricomycetes</taxon>
        <taxon>Russulales</taxon>
        <taxon>Russulaceae</taxon>
        <taxon>Lactarius</taxon>
    </lineage>
</organism>
<name>A0AAD4LNC0_9AGAM</name>
<evidence type="ECO:0000313" key="11">
    <source>
        <dbReference type="Proteomes" id="UP001201163"/>
    </source>
</evidence>
<evidence type="ECO:0000256" key="1">
    <source>
        <dbReference type="ARBA" id="ARBA00001971"/>
    </source>
</evidence>
<dbReference type="PANTHER" id="PTHR46300:SF7">
    <property type="entry name" value="P450, PUTATIVE (EUROFUNG)-RELATED"/>
    <property type="match status" value="1"/>
</dbReference>
<comment type="pathway">
    <text evidence="2">Secondary metabolite biosynthesis.</text>
</comment>
<keyword evidence="9" id="KW-1133">Transmembrane helix</keyword>
<dbReference type="Pfam" id="PF00067">
    <property type="entry name" value="p450"/>
    <property type="match status" value="1"/>
</dbReference>
<proteinExistence type="inferred from homology"/>
<comment type="cofactor">
    <cofactor evidence="1">
        <name>heme</name>
        <dbReference type="ChEBI" id="CHEBI:30413"/>
    </cofactor>
</comment>
<evidence type="ECO:0000256" key="9">
    <source>
        <dbReference type="SAM" id="Phobius"/>
    </source>
</evidence>
<dbReference type="SUPFAM" id="SSF48264">
    <property type="entry name" value="Cytochrome P450"/>
    <property type="match status" value="1"/>
</dbReference>
<dbReference type="PRINTS" id="PR00463">
    <property type="entry name" value="EP450I"/>
</dbReference>
<evidence type="ECO:0000256" key="6">
    <source>
        <dbReference type="ARBA" id="ARBA00023002"/>
    </source>
</evidence>
<evidence type="ECO:0000256" key="4">
    <source>
        <dbReference type="ARBA" id="ARBA00022617"/>
    </source>
</evidence>
<evidence type="ECO:0000256" key="8">
    <source>
        <dbReference type="ARBA" id="ARBA00023033"/>
    </source>
</evidence>
<gene>
    <name evidence="10" type="ORF">EDB92DRAFT_290795</name>
</gene>